<dbReference type="PANTHER" id="PTHR37947">
    <property type="entry name" value="BLL2462 PROTEIN"/>
    <property type="match status" value="1"/>
</dbReference>
<accession>A0A2W5NKG0</accession>
<dbReference type="InterPro" id="IPR029062">
    <property type="entry name" value="Class_I_gatase-like"/>
</dbReference>
<reference evidence="2 3" key="1">
    <citation type="submission" date="2017-08" db="EMBL/GenBank/DDBJ databases">
        <title>Infants hospitalized years apart are colonized by the same room-sourced microbial strains.</title>
        <authorList>
            <person name="Brooks B."/>
            <person name="Olm M.R."/>
            <person name="Firek B.A."/>
            <person name="Baker R."/>
            <person name="Thomas B.C."/>
            <person name="Morowitz M.J."/>
            <person name="Banfield J.F."/>
        </authorList>
    </citation>
    <scope>NUCLEOTIDE SEQUENCE [LARGE SCALE GENOMIC DNA]</scope>
    <source>
        <strain evidence="2">S2_005_002_R2_34</strain>
    </source>
</reference>
<evidence type="ECO:0000313" key="2">
    <source>
        <dbReference type="EMBL" id="PZQ51345.1"/>
    </source>
</evidence>
<organism evidence="2 3">
    <name type="scientific">Rhodovulum sulfidophilum</name>
    <name type="common">Rhodobacter sulfidophilus</name>
    <dbReference type="NCBI Taxonomy" id="35806"/>
    <lineage>
        <taxon>Bacteria</taxon>
        <taxon>Pseudomonadati</taxon>
        <taxon>Pseudomonadota</taxon>
        <taxon>Alphaproteobacteria</taxon>
        <taxon>Rhodobacterales</taxon>
        <taxon>Paracoccaceae</taxon>
        <taxon>Rhodovulum</taxon>
    </lineage>
</organism>
<protein>
    <recommendedName>
        <fullName evidence="4">Glutamine amidotransferase domain-containing protein</fullName>
    </recommendedName>
</protein>
<evidence type="ECO:0000313" key="3">
    <source>
        <dbReference type="Proteomes" id="UP000249185"/>
    </source>
</evidence>
<sequence>MFQAISFDPTLPAPLIIALAVLSALVLVVALWRGLTGWWLRALAALVLLFALAGPSLRREDRAPVPNIALVVLDDSASNRLDDRGAQLTQALDGLRAELRRVNETAPLEVREVHVTDKGADGTKLLSALSDAVAELPADRIAGAILVTDGQIHDPAALATFPAPVQVLLTGHAADWDRRVVIETAPAFAIVDEAVSLTLRVEDLGAAPPPEGQGAPRATLSIALDGGDPQDFQVPLNESVTLPVTLRRGGMNTLRISTPARMGELTDRNNAQIVSINGVRDRLRVLLVSGEPYPGERTWRNLLKSDSSVDLVHFTILRPPDKQDYVPVFELSLIAFPTQELFMEKVDQFDLIIFDRYKRRGILPNSYFENIVRYVRDGGALLIASGADFAGAESLYRSPLRDVLPVEPTGRVIEEGFTPKIPLIGERHPVTAGLEEHAPRPTAEDGTPGWGRWFRAVEVAASGPVVMEGPDAAPLLVLQREGEGRVAVLNSDEAWLWSRGYEGGGPQMELLRRLAHWLMKEPELEEEVLLGGGDEGAVVVTRRTLEDTIPDVVATSPSGVEETVPMTEVAPGRWQGRIENAENGAWRLANGDLTATAVVGPPAPNEFRDPVSTGDILAPLADATRGGVKRLEDGLPGIRMVREGRVADGRGWIGLADRQAYQLRDIRQVELAPAWAMLLLSAGLVLAAWRIEGR</sequence>
<evidence type="ECO:0008006" key="4">
    <source>
        <dbReference type="Google" id="ProtNLM"/>
    </source>
</evidence>
<dbReference type="AlphaFoldDB" id="A0A2W5NKG0"/>
<proteinExistence type="predicted"/>
<comment type="caution">
    <text evidence="2">The sequence shown here is derived from an EMBL/GenBank/DDBJ whole genome shotgun (WGS) entry which is preliminary data.</text>
</comment>
<dbReference type="Proteomes" id="UP000249185">
    <property type="component" value="Unassembled WGS sequence"/>
</dbReference>
<dbReference type="SUPFAM" id="SSF52317">
    <property type="entry name" value="Class I glutamine amidotransferase-like"/>
    <property type="match status" value="1"/>
</dbReference>
<feature type="transmembrane region" description="Helical" evidence="1">
    <location>
        <begin position="38"/>
        <end position="57"/>
    </location>
</feature>
<evidence type="ECO:0000256" key="1">
    <source>
        <dbReference type="SAM" id="Phobius"/>
    </source>
</evidence>
<dbReference type="Gene3D" id="3.40.50.880">
    <property type="match status" value="1"/>
</dbReference>
<keyword evidence="1" id="KW-0472">Membrane</keyword>
<gene>
    <name evidence="2" type="ORF">DI556_04030</name>
</gene>
<dbReference type="PANTHER" id="PTHR37947:SF1">
    <property type="entry name" value="BLL2462 PROTEIN"/>
    <property type="match status" value="1"/>
</dbReference>
<name>A0A2W5NKG0_RHOSU</name>
<keyword evidence="1" id="KW-0812">Transmembrane</keyword>
<dbReference type="EMBL" id="QFPW01000002">
    <property type="protein sequence ID" value="PZQ51345.1"/>
    <property type="molecule type" value="Genomic_DNA"/>
</dbReference>
<keyword evidence="1" id="KW-1133">Transmembrane helix</keyword>
<feature type="transmembrane region" description="Helical" evidence="1">
    <location>
        <begin position="12"/>
        <end position="32"/>
    </location>
</feature>